<accession>A0ABY2TT71</accession>
<comment type="caution">
    <text evidence="1">The sequence shown here is derived from an EMBL/GenBank/DDBJ whole genome shotgun (WGS) entry which is preliminary data.</text>
</comment>
<reference evidence="1 2" key="1">
    <citation type="journal article" date="2019" name="Anaerobe">
        <title>Brachyspira catarrhinii sp. nov., an anaerobic intestinal spirochaete isolated from vervet monkeys may have been misidentified as Brachyspira aalborgi in previous studies.</title>
        <authorList>
            <person name="Phillips N.D."/>
            <person name="La T."/>
            <person name="Hampson D.J."/>
        </authorList>
    </citation>
    <scope>NUCLEOTIDE SEQUENCE [LARGE SCALE GENOMIC DNA]</scope>
    <source>
        <strain evidence="1 2">Z12</strain>
    </source>
</reference>
<dbReference type="Proteomes" id="UP000310168">
    <property type="component" value="Unassembled WGS sequence"/>
</dbReference>
<evidence type="ECO:0000313" key="1">
    <source>
        <dbReference type="EMBL" id="TKZ36074.1"/>
    </source>
</evidence>
<gene>
    <name evidence="1" type="ORF">EZH24_01965</name>
</gene>
<protein>
    <submittedName>
        <fullName evidence="1">Uncharacterized protein</fullName>
    </submittedName>
</protein>
<organism evidence="1 2">
    <name type="scientific">Brachyspira catarrhinii</name>
    <dbReference type="NCBI Taxonomy" id="2528966"/>
    <lineage>
        <taxon>Bacteria</taxon>
        <taxon>Pseudomonadati</taxon>
        <taxon>Spirochaetota</taxon>
        <taxon>Spirochaetia</taxon>
        <taxon>Brachyspirales</taxon>
        <taxon>Brachyspiraceae</taxon>
        <taxon>Brachyspira</taxon>
    </lineage>
</organism>
<proteinExistence type="predicted"/>
<name>A0ABY2TT71_9SPIR</name>
<keyword evidence="2" id="KW-1185">Reference proteome</keyword>
<evidence type="ECO:0000313" key="2">
    <source>
        <dbReference type="Proteomes" id="UP000310168"/>
    </source>
</evidence>
<dbReference type="EMBL" id="SJDU01000027">
    <property type="protein sequence ID" value="TKZ36074.1"/>
    <property type="molecule type" value="Genomic_DNA"/>
</dbReference>
<dbReference type="RefSeq" id="WP_137997460.1">
    <property type="nucleotide sequence ID" value="NZ_SJDU01000027.1"/>
</dbReference>
<sequence>MINSVFDMQNMYKLTVEEFDSIYKLKFGEYLGYERFDILMALSDTLVKLLKCIEMSDISRMYDKKDIIISFANKSLYRQSIRLKCIESEGLDFIKHYQYFGVILNDDLVSRAFDDWAELKKIIENTEKQF</sequence>